<feature type="coiled-coil region" evidence="10">
    <location>
        <begin position="454"/>
        <end position="527"/>
    </location>
</feature>
<feature type="region of interest" description="Disordered" evidence="11">
    <location>
        <begin position="569"/>
        <end position="637"/>
    </location>
</feature>
<dbReference type="Gene3D" id="1.10.510.10">
    <property type="entry name" value="Transferase(Phosphotransferase) domain 1"/>
    <property type="match status" value="2"/>
</dbReference>
<dbReference type="InterPro" id="IPR011009">
    <property type="entry name" value="Kinase-like_dom_sf"/>
</dbReference>
<dbReference type="PANTHER" id="PTHR44899:SF3">
    <property type="entry name" value="SERINE_THREONINE-PROTEIN KINASE NEK1"/>
    <property type="match status" value="1"/>
</dbReference>
<sequence>MNRPPAVRPGTAIRRSSIHLDDYSPISNLEDWDVQECIGQGSFGVIHKVQRKSDGYIAAMKQLDYSKLSPKDRRQMVEEVRILGSLRNKHVVQLIDKIMDTATSRCFIIMEFCGGGDLGKILDRYRHRGKSIPEHIVWNYFIQLTQALHHCHHPEDRHLPSSSSYASPSRTSTSPDVATGIPGSSFERKSSIVPGREMGLRRKLDSLDISPGGGDPLGLGLGSGAARRRMDVKASSAGQVLHRDLKPENIFLDADDNIKLGDFGLSKNLVAGAFTQTYVGTPLYMPPEILKESKYDHKSDIWSLGCLVYELCTLSSPFASAKSQTELLSKVMHSKWTPIGPAYSSGLRDLVTRMLSIDPARRPSTRDLQNSPDMKHWKKEQDRQRVKAEQDRIAAELEKKVDQLVSIKEAIITREKTCAAKEQAFSAREQACVAKEQELIAQQEHIQAVWRQEQDSMSAQRAQLNADYEKMSQELQEDRARIQARQAELAVKEKDLTSRERELVWGRRELEAGRADLETAMARWNTEKATASGSDVKLPERSKSAATATVSSGVNQAVALPPLQERSTVPNVVLNTSKPRKSSPLNNPSLDFMDLDSPARGHLASASPSLRSGIPRASPRSDTFAKNGTPLRPSGRLATKSFNDLRARAKLDAESVPSSPVPGGNDSLVMMDLGTPVGQIRSRSHPNDFSGEPGFDLDKLQTTNSAKLNQSLAEAARPDCNDIDLLFSRGEGKQTDFGARLKLGRPALNHANTTIAGPRISGGKVSKIPLPTADFIYKENATPAKWSLSDDDVPSPFLKQTMPSRPILTGTAAGSPAPRERIMPRSSGPTDGGFRPTSTRNLLKVAIKNRQSGEMMRPEGLMSPSASTVDRLL</sequence>
<dbReference type="InterPro" id="IPR008271">
    <property type="entry name" value="Ser/Thr_kinase_AS"/>
</dbReference>
<evidence type="ECO:0000256" key="7">
    <source>
        <dbReference type="ARBA" id="ARBA00047899"/>
    </source>
</evidence>
<comment type="caution">
    <text evidence="13">The sequence shown here is derived from an EMBL/GenBank/DDBJ whole genome shotgun (WGS) entry which is preliminary data.</text>
</comment>
<reference evidence="13" key="1">
    <citation type="submission" date="2020-04" db="EMBL/GenBank/DDBJ databases">
        <title>Analysis of mating type loci in Filobasidium floriforme.</title>
        <authorList>
            <person name="Nowrousian M."/>
        </authorList>
    </citation>
    <scope>NUCLEOTIDE SEQUENCE</scope>
    <source>
        <strain evidence="13">CBS 6242</strain>
    </source>
</reference>
<comment type="catalytic activity">
    <reaction evidence="7">
        <text>L-threonyl-[protein] + ATP = O-phospho-L-threonyl-[protein] + ADP + H(+)</text>
        <dbReference type="Rhea" id="RHEA:46608"/>
        <dbReference type="Rhea" id="RHEA-COMP:11060"/>
        <dbReference type="Rhea" id="RHEA-COMP:11605"/>
        <dbReference type="ChEBI" id="CHEBI:15378"/>
        <dbReference type="ChEBI" id="CHEBI:30013"/>
        <dbReference type="ChEBI" id="CHEBI:30616"/>
        <dbReference type="ChEBI" id="CHEBI:61977"/>
        <dbReference type="ChEBI" id="CHEBI:456216"/>
        <dbReference type="EC" id="2.7.11.1"/>
    </reaction>
</comment>
<evidence type="ECO:0000256" key="4">
    <source>
        <dbReference type="ARBA" id="ARBA00022741"/>
    </source>
</evidence>
<evidence type="ECO:0000256" key="11">
    <source>
        <dbReference type="SAM" id="MobiDB-lite"/>
    </source>
</evidence>
<evidence type="ECO:0000259" key="12">
    <source>
        <dbReference type="PROSITE" id="PS50011"/>
    </source>
</evidence>
<feature type="compositionally biased region" description="Polar residues" evidence="11">
    <location>
        <begin position="864"/>
        <end position="873"/>
    </location>
</feature>
<evidence type="ECO:0000256" key="9">
    <source>
        <dbReference type="PROSITE-ProRule" id="PRU10141"/>
    </source>
</evidence>
<dbReference type="PROSITE" id="PS00108">
    <property type="entry name" value="PROTEIN_KINASE_ST"/>
    <property type="match status" value="1"/>
</dbReference>
<dbReference type="SMART" id="SM00220">
    <property type="entry name" value="S_TKc"/>
    <property type="match status" value="1"/>
</dbReference>
<proteinExistence type="predicted"/>
<feature type="binding site" evidence="9">
    <location>
        <position position="61"/>
    </location>
    <ligand>
        <name>ATP</name>
        <dbReference type="ChEBI" id="CHEBI:30616"/>
    </ligand>
</feature>
<dbReference type="Gene3D" id="3.30.200.20">
    <property type="entry name" value="Phosphorylase Kinase, domain 1"/>
    <property type="match status" value="1"/>
</dbReference>
<dbReference type="SUPFAM" id="SSF56112">
    <property type="entry name" value="Protein kinase-like (PK-like)"/>
    <property type="match status" value="2"/>
</dbReference>
<gene>
    <name evidence="13" type="ORF">FFLO_06784</name>
</gene>
<feature type="region of interest" description="Disordered" evidence="11">
    <location>
        <begin position="850"/>
        <end position="873"/>
    </location>
</feature>
<feature type="compositionally biased region" description="Polar residues" evidence="11">
    <location>
        <begin position="569"/>
        <end position="589"/>
    </location>
</feature>
<dbReference type="PROSITE" id="PS00107">
    <property type="entry name" value="PROTEIN_KINASE_ATP"/>
    <property type="match status" value="1"/>
</dbReference>
<keyword evidence="3" id="KW-0808">Transferase</keyword>
<dbReference type="AlphaFoldDB" id="A0A8K0NMP4"/>
<feature type="region of interest" description="Disordered" evidence="11">
    <location>
        <begin position="153"/>
        <end position="185"/>
    </location>
</feature>
<keyword evidence="2" id="KW-0723">Serine/threonine-protein kinase</keyword>
<evidence type="ECO:0000256" key="5">
    <source>
        <dbReference type="ARBA" id="ARBA00022777"/>
    </source>
</evidence>
<dbReference type="GO" id="GO:0005524">
    <property type="term" value="F:ATP binding"/>
    <property type="evidence" value="ECO:0007669"/>
    <property type="project" value="UniProtKB-UniRule"/>
</dbReference>
<dbReference type="GO" id="GO:0004674">
    <property type="term" value="F:protein serine/threonine kinase activity"/>
    <property type="evidence" value="ECO:0007669"/>
    <property type="project" value="UniProtKB-KW"/>
</dbReference>
<dbReference type="EC" id="2.7.11.1" evidence="1"/>
<evidence type="ECO:0000313" key="13">
    <source>
        <dbReference type="EMBL" id="KAG7527590.1"/>
    </source>
</evidence>
<organism evidence="13 14">
    <name type="scientific">Filobasidium floriforme</name>
    <dbReference type="NCBI Taxonomy" id="5210"/>
    <lineage>
        <taxon>Eukaryota</taxon>
        <taxon>Fungi</taxon>
        <taxon>Dikarya</taxon>
        <taxon>Basidiomycota</taxon>
        <taxon>Agaricomycotina</taxon>
        <taxon>Tremellomycetes</taxon>
        <taxon>Filobasidiales</taxon>
        <taxon>Filobasidiaceae</taxon>
        <taxon>Filobasidium</taxon>
    </lineage>
</organism>
<evidence type="ECO:0000256" key="1">
    <source>
        <dbReference type="ARBA" id="ARBA00012513"/>
    </source>
</evidence>
<evidence type="ECO:0000256" key="10">
    <source>
        <dbReference type="SAM" id="Coils"/>
    </source>
</evidence>
<evidence type="ECO:0000256" key="2">
    <source>
        <dbReference type="ARBA" id="ARBA00022527"/>
    </source>
</evidence>
<keyword evidence="14" id="KW-1185">Reference proteome</keyword>
<keyword evidence="4 9" id="KW-0547">Nucleotide-binding</keyword>
<dbReference type="Pfam" id="PF00069">
    <property type="entry name" value="Pkinase"/>
    <property type="match status" value="2"/>
</dbReference>
<keyword evidence="5" id="KW-0418">Kinase</keyword>
<evidence type="ECO:0000256" key="3">
    <source>
        <dbReference type="ARBA" id="ARBA00022679"/>
    </source>
</evidence>
<dbReference type="InterPro" id="IPR000719">
    <property type="entry name" value="Prot_kinase_dom"/>
</dbReference>
<evidence type="ECO:0000256" key="8">
    <source>
        <dbReference type="ARBA" id="ARBA00048679"/>
    </source>
</evidence>
<dbReference type="InterPro" id="IPR017441">
    <property type="entry name" value="Protein_kinase_ATP_BS"/>
</dbReference>
<dbReference type="Proteomes" id="UP000812966">
    <property type="component" value="Unassembled WGS sequence"/>
</dbReference>
<evidence type="ECO:0000256" key="6">
    <source>
        <dbReference type="ARBA" id="ARBA00022840"/>
    </source>
</evidence>
<feature type="domain" description="Protein kinase" evidence="12">
    <location>
        <begin position="32"/>
        <end position="374"/>
    </location>
</feature>
<dbReference type="EMBL" id="JABELV010000260">
    <property type="protein sequence ID" value="KAG7527590.1"/>
    <property type="molecule type" value="Genomic_DNA"/>
</dbReference>
<dbReference type="PROSITE" id="PS50011">
    <property type="entry name" value="PROTEIN_KINASE_DOM"/>
    <property type="match status" value="1"/>
</dbReference>
<feature type="region of interest" description="Disordered" evidence="11">
    <location>
        <begin position="527"/>
        <end position="549"/>
    </location>
</feature>
<comment type="catalytic activity">
    <reaction evidence="8">
        <text>L-seryl-[protein] + ATP = O-phospho-L-seryl-[protein] + ADP + H(+)</text>
        <dbReference type="Rhea" id="RHEA:17989"/>
        <dbReference type="Rhea" id="RHEA-COMP:9863"/>
        <dbReference type="Rhea" id="RHEA-COMP:11604"/>
        <dbReference type="ChEBI" id="CHEBI:15378"/>
        <dbReference type="ChEBI" id="CHEBI:29999"/>
        <dbReference type="ChEBI" id="CHEBI:30616"/>
        <dbReference type="ChEBI" id="CHEBI:83421"/>
        <dbReference type="ChEBI" id="CHEBI:456216"/>
        <dbReference type="EC" id="2.7.11.1"/>
    </reaction>
</comment>
<feature type="compositionally biased region" description="Low complexity" evidence="11">
    <location>
        <begin position="160"/>
        <end position="175"/>
    </location>
</feature>
<dbReference type="PANTHER" id="PTHR44899">
    <property type="entry name" value="CAMK FAMILY PROTEIN KINASE"/>
    <property type="match status" value="1"/>
</dbReference>
<keyword evidence="6 9" id="KW-0067">ATP-binding</keyword>
<protein>
    <recommendedName>
        <fullName evidence="1">non-specific serine/threonine protein kinase</fullName>
        <ecNumber evidence="1">2.7.11.1</ecNumber>
    </recommendedName>
</protein>
<keyword evidence="10" id="KW-0175">Coiled coil</keyword>
<feature type="region of interest" description="Disordered" evidence="11">
    <location>
        <begin position="798"/>
        <end position="838"/>
    </location>
</feature>
<dbReference type="InterPro" id="IPR051131">
    <property type="entry name" value="NEK_Ser/Thr_kinase_NIMA"/>
</dbReference>
<name>A0A8K0NMP4_9TREE</name>
<evidence type="ECO:0000313" key="14">
    <source>
        <dbReference type="Proteomes" id="UP000812966"/>
    </source>
</evidence>
<accession>A0A8K0NMP4</accession>